<evidence type="ECO:0000313" key="4">
    <source>
        <dbReference type="EMBL" id="CAH0285965.1"/>
    </source>
</evidence>
<dbReference type="PROSITE" id="PS51910">
    <property type="entry name" value="GH18_2"/>
    <property type="match status" value="1"/>
</dbReference>
<dbReference type="Pfam" id="PF01476">
    <property type="entry name" value="LysM"/>
    <property type="match status" value="2"/>
</dbReference>
<reference evidence="4" key="1">
    <citation type="submission" date="2021-11" db="EMBL/GenBank/DDBJ databases">
        <authorList>
            <person name="Bulgarelli D."/>
        </authorList>
    </citation>
    <scope>NUCLEOTIDE SEQUENCE</scope>
    <source>
        <strain evidence="4">Bi133</strain>
    </source>
</reference>
<feature type="domain" description="LysM" evidence="2">
    <location>
        <begin position="149"/>
        <end position="192"/>
    </location>
</feature>
<proteinExistence type="predicted"/>
<dbReference type="SMART" id="SM00636">
    <property type="entry name" value="Glyco_18"/>
    <property type="match status" value="1"/>
</dbReference>
<dbReference type="EMBL" id="CAKKMG010000080">
    <property type="protein sequence ID" value="CAH0285965.1"/>
    <property type="molecule type" value="Genomic_DNA"/>
</dbReference>
<dbReference type="PROSITE" id="PS51782">
    <property type="entry name" value="LYSM"/>
    <property type="match status" value="2"/>
</dbReference>
<feature type="domain" description="LysM" evidence="2">
    <location>
        <begin position="101"/>
        <end position="144"/>
    </location>
</feature>
<dbReference type="InterPro" id="IPR018392">
    <property type="entry name" value="LysM"/>
</dbReference>
<evidence type="ECO:0000256" key="1">
    <source>
        <dbReference type="ARBA" id="ARBA00023295"/>
    </source>
</evidence>
<dbReference type="GO" id="GO:0016798">
    <property type="term" value="F:hydrolase activity, acting on glycosyl bonds"/>
    <property type="evidence" value="ECO:0007669"/>
    <property type="project" value="UniProtKB-KW"/>
</dbReference>
<dbReference type="GO" id="GO:0005975">
    <property type="term" value="P:carbohydrate metabolic process"/>
    <property type="evidence" value="ECO:0007669"/>
    <property type="project" value="InterPro"/>
</dbReference>
<evidence type="ECO:0000259" key="3">
    <source>
        <dbReference type="PROSITE" id="PS51910"/>
    </source>
</evidence>
<feature type="domain" description="GH18" evidence="3">
    <location>
        <begin position="221"/>
        <end position="530"/>
    </location>
</feature>
<evidence type="ECO:0000259" key="2">
    <source>
        <dbReference type="PROSITE" id="PS51782"/>
    </source>
</evidence>
<dbReference type="InterPro" id="IPR017853">
    <property type="entry name" value="GH"/>
</dbReference>
<dbReference type="Gene3D" id="3.10.50.10">
    <property type="match status" value="1"/>
</dbReference>
<dbReference type="InterPro" id="IPR001223">
    <property type="entry name" value="Glyco_hydro18_cat"/>
</dbReference>
<dbReference type="Gene3D" id="3.20.20.80">
    <property type="entry name" value="Glycosidases"/>
    <property type="match status" value="1"/>
</dbReference>
<keyword evidence="1" id="KW-0378">Hydrolase</keyword>
<dbReference type="PANTHER" id="PTHR46066:SF2">
    <property type="entry name" value="CHITINASE DOMAIN-CONTAINING PROTEIN 1"/>
    <property type="match status" value="1"/>
</dbReference>
<dbReference type="Gene3D" id="3.10.350.10">
    <property type="entry name" value="LysM domain"/>
    <property type="match status" value="2"/>
</dbReference>
<dbReference type="InterPro" id="IPR036779">
    <property type="entry name" value="LysM_dom_sf"/>
</dbReference>
<comment type="caution">
    <text evidence="4">The sequence shown here is derived from an EMBL/GenBank/DDBJ whole genome shotgun (WGS) entry which is preliminary data.</text>
</comment>
<dbReference type="CDD" id="cd00118">
    <property type="entry name" value="LysM"/>
    <property type="match status" value="2"/>
</dbReference>
<evidence type="ECO:0000313" key="5">
    <source>
        <dbReference type="Proteomes" id="UP000789326"/>
    </source>
</evidence>
<dbReference type="Pfam" id="PF00704">
    <property type="entry name" value="Glyco_hydro_18"/>
    <property type="match status" value="1"/>
</dbReference>
<dbReference type="InterPro" id="IPR011583">
    <property type="entry name" value="Chitinase_II/V-like_cat"/>
</dbReference>
<dbReference type="SUPFAM" id="SSF54106">
    <property type="entry name" value="LysM domain"/>
    <property type="match status" value="2"/>
</dbReference>
<name>A0A9W4PIG4_9BACI</name>
<dbReference type="SUPFAM" id="SSF51445">
    <property type="entry name" value="(Trans)glycosidases"/>
    <property type="match status" value="1"/>
</dbReference>
<dbReference type="PANTHER" id="PTHR46066">
    <property type="entry name" value="CHITINASE DOMAIN-CONTAINING PROTEIN 1 FAMILY MEMBER"/>
    <property type="match status" value="1"/>
</dbReference>
<dbReference type="GO" id="GO:0008061">
    <property type="term" value="F:chitin binding"/>
    <property type="evidence" value="ECO:0007669"/>
    <property type="project" value="InterPro"/>
</dbReference>
<keyword evidence="1" id="KW-0326">Glycosidase</keyword>
<dbReference type="Proteomes" id="UP000789326">
    <property type="component" value="Unassembled WGS sequence"/>
</dbReference>
<sequence length="530" mass="59810">MYLYFIAILHSKLVKLNFTKGNKIIVKKFFGCFIILSLLCACLFPTNGNSSGKTQYIGSVKVDNTKVFSSPKLGTTLLNTLKKGEEFPVISSSVGDSAGPIIHKVKAGNTLWKVANQYGVSLSELQKENKLTSTEITVGQNLKIPQKYKIHKVVSGDTLWKISTKYKVTTSDLMKLNNLHTVTLKVGQKLKIPDYYYQVQLLDGKKGWIKKSQLQNKAQIPIVMGWTHNGSKENYTQQIKQPNLNVVSPRSYTLKDSGNFVSVSADAKFVQNAHKQGKQVWQLIGNQFDPVLTGSVLGNIKKRQKLVSALRDSLVKTKSDGINVDFENIDPKNKKDFVLFIGELKKALKPHGIKVSVDVTRENEDPFWSKSLDRNALGQIADFIIIMGYDEHWGGSPVAGSVSSLPWIKEGTKLLMKEVPAHKIILAVPFYTREWVTDLSTKKVKSHDRTMAEVNKIISSHKLKKVWDKKTQQNYVEYTSNGEKHQIWIEDKKSMKLRIDLVKQNHLGGVSAWYLGSETPDIWNVYHFNQ</sequence>
<accession>A0A9W4PIG4</accession>
<dbReference type="InterPro" id="IPR029070">
    <property type="entry name" value="Chitinase_insertion_sf"/>
</dbReference>
<protein>
    <submittedName>
        <fullName evidence="4">Spore germination protein YaaH</fullName>
    </submittedName>
</protein>
<dbReference type="AlphaFoldDB" id="A0A9W4PIG4"/>
<organism evidence="4 5">
    <name type="scientific">Peribacillus simplex</name>
    <dbReference type="NCBI Taxonomy" id="1478"/>
    <lineage>
        <taxon>Bacteria</taxon>
        <taxon>Bacillati</taxon>
        <taxon>Bacillota</taxon>
        <taxon>Bacilli</taxon>
        <taxon>Bacillales</taxon>
        <taxon>Bacillaceae</taxon>
        <taxon>Peribacillus</taxon>
    </lineage>
</organism>
<gene>
    <name evidence="4" type="primary">yaaH_3</name>
    <name evidence="4" type="ORF">SRABI133_04091</name>
</gene>
<dbReference type="SMART" id="SM00257">
    <property type="entry name" value="LysM"/>
    <property type="match status" value="2"/>
</dbReference>